<dbReference type="InParanoid" id="Q19393"/>
<dbReference type="Bgee" id="WBGene00008740">
    <property type="expression patterns" value="Expressed in germ line (C elegans) and 3 other cell types or tissues"/>
</dbReference>
<feature type="transmembrane region" description="Helical" evidence="2">
    <location>
        <begin position="348"/>
        <end position="372"/>
    </location>
</feature>
<dbReference type="SMR" id="Q19393"/>
<keyword evidence="2" id="KW-0472">Membrane</keyword>
<protein>
    <submittedName>
        <fullName evidence="4">Transmembrane protein</fullName>
    </submittedName>
</protein>
<dbReference type="Proteomes" id="UP000001940">
    <property type="component" value="Chromosome II"/>
</dbReference>
<evidence type="ECO:0007829" key="7">
    <source>
        <dbReference type="PeptideAtlas" id="Q19393"/>
    </source>
</evidence>
<dbReference type="FunCoup" id="Q19393">
    <property type="interactions" value="275"/>
</dbReference>
<dbReference type="STRING" id="6239.F13D12.5.1"/>
<evidence type="ECO:0000313" key="4">
    <source>
        <dbReference type="EMBL" id="CAA88945.1"/>
    </source>
</evidence>
<feature type="region of interest" description="Disordered" evidence="1">
    <location>
        <begin position="115"/>
        <end position="135"/>
    </location>
</feature>
<keyword evidence="2" id="KW-1133">Transmembrane helix</keyword>
<evidence type="ECO:0000256" key="3">
    <source>
        <dbReference type="SAM" id="SignalP"/>
    </source>
</evidence>
<keyword evidence="3" id="KW-0732">Signal</keyword>
<dbReference type="GeneID" id="174799"/>
<sequence>MSRRAILRLLLALLAFHSAAEAAHSPVAEVVGTEQYLLIAQQDNYRFAEANVEAGQCPRVMESPKSEPIPYRFVGVHLVRDPDGIHAPRVLTVTEDSLTYNIKITDLHMSNGFEKNSGKREENIGSRESIYREDGARGKAKRNLARSMFDTTRHMLYLDFSAPPFYDIEQIYLHGIFSDRFDKLHIAKYTGHAVNGLFDWVEDPYTDAVYYKERINGHVEMFQAKIKDVVPIITGKMAGRRIENSLLSGELQGVSNGVFYETSVRDVNETHQTLSSTLTTLDSEWSITCNAETIYSVVPKTNKLLIIRANDYCMLRDGKNYNKESCENEQADYLARNNPSETDSNVNAMMWLIVFCVVLILLVILQCVYIFWLRSSFVSADEASHHQDQETEASIFIAKQRSFPASFHEPGLLDVSVDKWN</sequence>
<gene>
    <name evidence="4" type="ORF">CELE_F13D12.5</name>
    <name evidence="4 6" type="ORF">F13D12.5</name>
</gene>
<dbReference type="eggNOG" id="ENOG502THR6">
    <property type="taxonomic scope" value="Eukaryota"/>
</dbReference>
<dbReference type="WormBase" id="F13D12.5">
    <property type="protein sequence ID" value="CE02184"/>
    <property type="gene ID" value="WBGene00008740"/>
</dbReference>
<dbReference type="CTD" id="174799"/>
<evidence type="ECO:0000313" key="6">
    <source>
        <dbReference type="WormBase" id="F13D12.5"/>
    </source>
</evidence>
<accession>Q19393</accession>
<evidence type="ECO:0000256" key="1">
    <source>
        <dbReference type="SAM" id="MobiDB-lite"/>
    </source>
</evidence>
<feature type="signal peptide" evidence="3">
    <location>
        <begin position="1"/>
        <end position="22"/>
    </location>
</feature>
<proteinExistence type="evidence at protein level"/>
<dbReference type="EMBL" id="BX284602">
    <property type="protein sequence ID" value="CAA88945.1"/>
    <property type="molecule type" value="Genomic_DNA"/>
</dbReference>
<name>Q19393_CAEEL</name>
<evidence type="ECO:0000313" key="5">
    <source>
        <dbReference type="Proteomes" id="UP000001940"/>
    </source>
</evidence>
<dbReference type="OMA" id="IRANDYC"/>
<dbReference type="PaxDb" id="6239-F13D12.5"/>
<keyword evidence="2 4" id="KW-0812">Transmembrane</keyword>
<dbReference type="OrthoDB" id="5801491at2759"/>
<dbReference type="AlphaFoldDB" id="Q19393"/>
<dbReference type="UCSC" id="F13D12.5">
    <property type="organism name" value="c. elegans"/>
</dbReference>
<dbReference type="PIR" id="T20827">
    <property type="entry name" value="T20827"/>
</dbReference>
<feature type="compositionally biased region" description="Basic and acidic residues" evidence="1">
    <location>
        <begin position="116"/>
        <end position="135"/>
    </location>
</feature>
<dbReference type="HOGENOM" id="CLU_055884_1_0_1"/>
<dbReference type="AGR" id="WB:WBGene00008740"/>
<evidence type="ECO:0000256" key="2">
    <source>
        <dbReference type="SAM" id="Phobius"/>
    </source>
</evidence>
<feature type="chain" id="PRO_5004187069" evidence="3">
    <location>
        <begin position="23"/>
        <end position="421"/>
    </location>
</feature>
<reference evidence="4 5" key="1">
    <citation type="journal article" date="1998" name="Science">
        <title>Genome sequence of the nematode C. elegans: a platform for investigating biology.</title>
        <authorList>
            <consortium name="The C. elegans sequencing consortium"/>
            <person name="Sulson J.E."/>
            <person name="Waterston R."/>
        </authorList>
    </citation>
    <scope>NUCLEOTIDE SEQUENCE [LARGE SCALE GENOMIC DNA]</scope>
    <source>
        <strain evidence="4 5">Bristol N2</strain>
    </source>
</reference>
<organism evidence="4 5">
    <name type="scientific">Caenorhabditis elegans</name>
    <dbReference type="NCBI Taxonomy" id="6239"/>
    <lineage>
        <taxon>Eukaryota</taxon>
        <taxon>Metazoa</taxon>
        <taxon>Ecdysozoa</taxon>
        <taxon>Nematoda</taxon>
        <taxon>Chromadorea</taxon>
        <taxon>Rhabditida</taxon>
        <taxon>Rhabditina</taxon>
        <taxon>Rhabditomorpha</taxon>
        <taxon>Rhabditoidea</taxon>
        <taxon>Rhabditidae</taxon>
        <taxon>Peloderinae</taxon>
        <taxon>Caenorhabditis</taxon>
    </lineage>
</organism>
<keyword evidence="7" id="KW-1267">Proteomics identification</keyword>
<keyword evidence="5" id="KW-1185">Reference proteome</keyword>
<dbReference type="RefSeq" id="NP_496504.1">
    <property type="nucleotide sequence ID" value="NM_064103.3"/>
</dbReference>
<dbReference type="PeptideAtlas" id="Q19393"/>
<dbReference type="KEGG" id="cel:CELE_F13D12.5"/>